<dbReference type="RefSeq" id="WP_167214442.1">
    <property type="nucleotide sequence ID" value="NZ_JAASRO010000001.1"/>
</dbReference>
<reference evidence="1 2" key="1">
    <citation type="submission" date="2020-03" db="EMBL/GenBank/DDBJ databases">
        <title>Sequencing the genomes of 1000 actinobacteria strains.</title>
        <authorList>
            <person name="Klenk H.-P."/>
        </authorList>
    </citation>
    <scope>NUCLEOTIDE SEQUENCE [LARGE SCALE GENOMIC DNA]</scope>
    <source>
        <strain evidence="1 2">DSM 45490</strain>
    </source>
</reference>
<sequence length="45" mass="4633">MTALATTAAPYSTTAYLAASTEGRPLYTSLGWTTLTPLLVARTAG</sequence>
<organism evidence="1 2">
    <name type="scientific">Kribbella shirazensis</name>
    <dbReference type="NCBI Taxonomy" id="1105143"/>
    <lineage>
        <taxon>Bacteria</taxon>
        <taxon>Bacillati</taxon>
        <taxon>Actinomycetota</taxon>
        <taxon>Actinomycetes</taxon>
        <taxon>Propionibacteriales</taxon>
        <taxon>Kribbellaceae</taxon>
        <taxon>Kribbella</taxon>
    </lineage>
</organism>
<proteinExistence type="predicted"/>
<evidence type="ECO:0000313" key="1">
    <source>
        <dbReference type="EMBL" id="NIK60757.1"/>
    </source>
</evidence>
<name>A0A7X5VHU0_9ACTN</name>
<evidence type="ECO:0000313" key="2">
    <source>
        <dbReference type="Proteomes" id="UP000555407"/>
    </source>
</evidence>
<comment type="caution">
    <text evidence="1">The sequence shown here is derived from an EMBL/GenBank/DDBJ whole genome shotgun (WGS) entry which is preliminary data.</text>
</comment>
<gene>
    <name evidence="1" type="ORF">BJY22_006474</name>
</gene>
<dbReference type="AlphaFoldDB" id="A0A7X5VHU0"/>
<keyword evidence="2" id="KW-1185">Reference proteome</keyword>
<dbReference type="Proteomes" id="UP000555407">
    <property type="component" value="Unassembled WGS sequence"/>
</dbReference>
<protein>
    <submittedName>
        <fullName evidence="1">Uncharacterized protein</fullName>
    </submittedName>
</protein>
<accession>A0A7X5VHU0</accession>
<dbReference type="EMBL" id="JAASRO010000001">
    <property type="protein sequence ID" value="NIK60757.1"/>
    <property type="molecule type" value="Genomic_DNA"/>
</dbReference>